<feature type="transmembrane region" description="Helical" evidence="9">
    <location>
        <begin position="94"/>
        <end position="112"/>
    </location>
</feature>
<feature type="compositionally biased region" description="Basic and acidic residues" evidence="8">
    <location>
        <begin position="20"/>
        <end position="31"/>
    </location>
</feature>
<evidence type="ECO:0000256" key="2">
    <source>
        <dbReference type="ARBA" id="ARBA00005658"/>
    </source>
</evidence>
<protein>
    <submittedName>
        <fullName evidence="10">BCCT family transporter</fullName>
    </submittedName>
</protein>
<accession>A0ABP7E2C6</accession>
<feature type="transmembrane region" description="Helical" evidence="9">
    <location>
        <begin position="395"/>
        <end position="420"/>
    </location>
</feature>
<feature type="transmembrane region" description="Helical" evidence="9">
    <location>
        <begin position="309"/>
        <end position="331"/>
    </location>
</feature>
<feature type="transmembrane region" description="Helical" evidence="9">
    <location>
        <begin position="489"/>
        <end position="507"/>
    </location>
</feature>
<gene>
    <name evidence="10" type="ORF">GCM10022377_25950</name>
</gene>
<keyword evidence="11" id="KW-1185">Reference proteome</keyword>
<evidence type="ECO:0000256" key="4">
    <source>
        <dbReference type="ARBA" id="ARBA00022475"/>
    </source>
</evidence>
<keyword evidence="7 9" id="KW-0472">Membrane</keyword>
<keyword evidence="5 9" id="KW-0812">Transmembrane</keyword>
<feature type="region of interest" description="Disordered" evidence="8">
    <location>
        <begin position="1"/>
        <end position="31"/>
    </location>
</feature>
<organism evidence="10 11">
    <name type="scientific">Zhihengliuella alba</name>
    <dbReference type="NCBI Taxonomy" id="547018"/>
    <lineage>
        <taxon>Bacteria</taxon>
        <taxon>Bacillati</taxon>
        <taxon>Actinomycetota</taxon>
        <taxon>Actinomycetes</taxon>
        <taxon>Micrococcales</taxon>
        <taxon>Micrococcaceae</taxon>
        <taxon>Zhihengliuella</taxon>
    </lineage>
</organism>
<reference evidence="11" key="1">
    <citation type="journal article" date="2019" name="Int. J. Syst. Evol. Microbiol.">
        <title>The Global Catalogue of Microorganisms (GCM) 10K type strain sequencing project: providing services to taxonomists for standard genome sequencing and annotation.</title>
        <authorList>
            <consortium name="The Broad Institute Genomics Platform"/>
            <consortium name="The Broad Institute Genome Sequencing Center for Infectious Disease"/>
            <person name="Wu L."/>
            <person name="Ma J."/>
        </authorList>
    </citation>
    <scope>NUCLEOTIDE SEQUENCE [LARGE SCALE GENOMIC DNA]</scope>
    <source>
        <strain evidence="11">JCM 16961</strain>
    </source>
</reference>
<feature type="transmembrane region" description="Helical" evidence="9">
    <location>
        <begin position="453"/>
        <end position="477"/>
    </location>
</feature>
<feature type="transmembrane region" description="Helical" evidence="9">
    <location>
        <begin position="519"/>
        <end position="539"/>
    </location>
</feature>
<dbReference type="Proteomes" id="UP001501536">
    <property type="component" value="Unassembled WGS sequence"/>
</dbReference>
<name>A0ABP7E2C6_9MICC</name>
<sequence length="661" mass="71318">MDAPRPTDHPVQPTAATRSGRPEAAESYPHDIHPGLVPGIAVDEQRVRYGTDKAVFGVAAVLIVAFIIWGVTNTASLAAVSAAALSWVVHNTGWLFNLLVAIVLVFLLYLAFSRYGRIPLGRDGEAPEYKTFSWISMMFSAGVGIGIFFFGPYEPLLYFMSPAPGVGTDPETLDAMHKGMAQTLYHWGFHAWALYSLVGAAVAYGAYRRGRVPLMSSIFTPIFGRDRVAGWQGKTIDMLAIVATLFGTAASLGIGTLQIGRGVEIVAGIGRLGNGLLVAIIAILTIAFVASAVSGIGRGIKWLSNINMTVAFCLALFIFVAGPTLFLLNFLPSAVMQYFTDFFQMMGRSASWGPDAAAFSESWTVFYWAWWASWAPFVGIFLARISRGRTLKQYFLATLAVPFMVCVLAFGTFGGATMWLRANGNPQITSESSPQDLLFDVLHALPLGEITPFVAMFCIAVFFITSADSASLVMGTLSQRGNPAPDKKVTVFWGLAMMGIAVVMLLVGGSDALSGLQNLIIVSALPFSVILLLMMVAFFRDLQTDPAAIRREYGMTALENAVRSGIDEHGDDFALVVEKAPDGEGAGSEFDSYADEVTEWYQRTDEDGNPVDYDYGKGEYADGWTPETGALPTVDTARADATGTGDDGRRPDGDPERELAR</sequence>
<feature type="transmembrane region" description="Helical" evidence="9">
    <location>
        <begin position="55"/>
        <end position="88"/>
    </location>
</feature>
<dbReference type="NCBIfam" id="TIGR00842">
    <property type="entry name" value="bcct"/>
    <property type="match status" value="1"/>
</dbReference>
<dbReference type="EMBL" id="BAABCJ010000007">
    <property type="protein sequence ID" value="GAA3711307.1"/>
    <property type="molecule type" value="Genomic_DNA"/>
</dbReference>
<keyword evidence="3" id="KW-0813">Transport</keyword>
<comment type="similarity">
    <text evidence="2">Belongs to the BCCT transporter (TC 2.A.15) family.</text>
</comment>
<feature type="compositionally biased region" description="Basic and acidic residues" evidence="8">
    <location>
        <begin position="646"/>
        <end position="661"/>
    </location>
</feature>
<evidence type="ECO:0000256" key="8">
    <source>
        <dbReference type="SAM" id="MobiDB-lite"/>
    </source>
</evidence>
<evidence type="ECO:0000256" key="3">
    <source>
        <dbReference type="ARBA" id="ARBA00022448"/>
    </source>
</evidence>
<evidence type="ECO:0000313" key="10">
    <source>
        <dbReference type="EMBL" id="GAA3711307.1"/>
    </source>
</evidence>
<dbReference type="RefSeq" id="WP_344885494.1">
    <property type="nucleotide sequence ID" value="NZ_BAABCJ010000007.1"/>
</dbReference>
<dbReference type="PANTHER" id="PTHR30047:SF7">
    <property type="entry name" value="HIGH-AFFINITY CHOLINE TRANSPORT PROTEIN"/>
    <property type="match status" value="1"/>
</dbReference>
<evidence type="ECO:0000256" key="9">
    <source>
        <dbReference type="SAM" id="Phobius"/>
    </source>
</evidence>
<evidence type="ECO:0000256" key="6">
    <source>
        <dbReference type="ARBA" id="ARBA00022989"/>
    </source>
</evidence>
<feature type="transmembrane region" description="Helical" evidence="9">
    <location>
        <begin position="184"/>
        <end position="207"/>
    </location>
</feature>
<evidence type="ECO:0000256" key="7">
    <source>
        <dbReference type="ARBA" id="ARBA00023136"/>
    </source>
</evidence>
<evidence type="ECO:0000313" key="11">
    <source>
        <dbReference type="Proteomes" id="UP001501536"/>
    </source>
</evidence>
<feature type="transmembrane region" description="Helical" evidence="9">
    <location>
        <begin position="235"/>
        <end position="255"/>
    </location>
</feature>
<feature type="region of interest" description="Disordered" evidence="8">
    <location>
        <begin position="605"/>
        <end position="661"/>
    </location>
</feature>
<dbReference type="PROSITE" id="PS01303">
    <property type="entry name" value="BCCT"/>
    <property type="match status" value="1"/>
</dbReference>
<comment type="caution">
    <text evidence="10">The sequence shown here is derived from an EMBL/GenBank/DDBJ whole genome shotgun (WGS) entry which is preliminary data.</text>
</comment>
<comment type="subcellular location">
    <subcellularLocation>
        <location evidence="1">Cell membrane</location>
        <topology evidence="1">Multi-pass membrane protein</topology>
    </subcellularLocation>
</comment>
<proteinExistence type="inferred from homology"/>
<dbReference type="InterPro" id="IPR018093">
    <property type="entry name" value="BCCT_CS"/>
</dbReference>
<dbReference type="InterPro" id="IPR000060">
    <property type="entry name" value="BCCT_transptr"/>
</dbReference>
<evidence type="ECO:0000256" key="1">
    <source>
        <dbReference type="ARBA" id="ARBA00004651"/>
    </source>
</evidence>
<feature type="transmembrane region" description="Helical" evidence="9">
    <location>
        <begin position="132"/>
        <end position="151"/>
    </location>
</feature>
<keyword evidence="4" id="KW-1003">Cell membrane</keyword>
<dbReference type="Pfam" id="PF02028">
    <property type="entry name" value="BCCT"/>
    <property type="match status" value="1"/>
</dbReference>
<feature type="compositionally biased region" description="Low complexity" evidence="8">
    <location>
        <begin position="635"/>
        <end position="644"/>
    </location>
</feature>
<feature type="transmembrane region" description="Helical" evidence="9">
    <location>
        <begin position="275"/>
        <end position="297"/>
    </location>
</feature>
<evidence type="ECO:0000256" key="5">
    <source>
        <dbReference type="ARBA" id="ARBA00022692"/>
    </source>
</evidence>
<keyword evidence="6 9" id="KW-1133">Transmembrane helix</keyword>
<dbReference type="PANTHER" id="PTHR30047">
    <property type="entry name" value="HIGH-AFFINITY CHOLINE TRANSPORT PROTEIN-RELATED"/>
    <property type="match status" value="1"/>
</dbReference>
<feature type="transmembrane region" description="Helical" evidence="9">
    <location>
        <begin position="365"/>
        <end position="383"/>
    </location>
</feature>